<name>A0ABW1YSA3_9GAMM</name>
<sequence length="321" mass="34944">MPIFAYQSLNSTSSTRHGISASNSQGFTIDTHNRIAQNSDNWMLSMPTAEGVEPHLPIQGPAELVRSAPVGTMDKVVKQGKKVPKVDDKRFLRMVEGKARQAHQHIYREFQGSCDVLVYGELDGSNSEWSSMQQNAGSLFAASSVQRACNCFSIHTHNANSITYLGEGEGWVAIKSYGVIAVFVHVPNKYATDESKAANFYGRIRSSLLQAQGGGVIDVIMGDTNQPSNGFTERVLKTALGQDFADAHPDTNIVPLDSYKRSFGGTNSSAKKKYDIAVYNTETVSLNQMVYLSQCAPEGREAVAVTDHMGVAIEVKKVPFA</sequence>
<evidence type="ECO:0000313" key="2">
    <source>
        <dbReference type="Proteomes" id="UP001596425"/>
    </source>
</evidence>
<comment type="caution">
    <text evidence="1">The sequence shown here is derived from an EMBL/GenBank/DDBJ whole genome shotgun (WGS) entry which is preliminary data.</text>
</comment>
<dbReference type="RefSeq" id="WP_193193343.1">
    <property type="nucleotide sequence ID" value="NZ_JACZFR010000044.1"/>
</dbReference>
<protein>
    <recommendedName>
        <fullName evidence="3">Endonuclease/exonuclease/phosphatase family protein</fullName>
    </recommendedName>
</protein>
<evidence type="ECO:0000313" key="1">
    <source>
        <dbReference type="EMBL" id="MFC6635243.1"/>
    </source>
</evidence>
<dbReference type="EMBL" id="JBHSVR010000001">
    <property type="protein sequence ID" value="MFC6635243.1"/>
    <property type="molecule type" value="Genomic_DNA"/>
</dbReference>
<reference evidence="2" key="1">
    <citation type="journal article" date="2019" name="Int. J. Syst. Evol. Microbiol.">
        <title>The Global Catalogue of Microorganisms (GCM) 10K type strain sequencing project: providing services to taxonomists for standard genome sequencing and annotation.</title>
        <authorList>
            <consortium name="The Broad Institute Genomics Platform"/>
            <consortium name="The Broad Institute Genome Sequencing Center for Infectious Disease"/>
            <person name="Wu L."/>
            <person name="Ma J."/>
        </authorList>
    </citation>
    <scope>NUCLEOTIDE SEQUENCE [LARGE SCALE GENOMIC DNA]</scope>
    <source>
        <strain evidence="2">CGMCC 1.13718</strain>
    </source>
</reference>
<evidence type="ECO:0008006" key="3">
    <source>
        <dbReference type="Google" id="ProtNLM"/>
    </source>
</evidence>
<proteinExistence type="predicted"/>
<gene>
    <name evidence="1" type="ORF">ACFQBM_18320</name>
</gene>
<organism evidence="1 2">
    <name type="scientific">Microbulbifer taiwanensis</name>
    <dbReference type="NCBI Taxonomy" id="986746"/>
    <lineage>
        <taxon>Bacteria</taxon>
        <taxon>Pseudomonadati</taxon>
        <taxon>Pseudomonadota</taxon>
        <taxon>Gammaproteobacteria</taxon>
        <taxon>Cellvibrionales</taxon>
        <taxon>Microbulbiferaceae</taxon>
        <taxon>Microbulbifer</taxon>
    </lineage>
</organism>
<dbReference type="Proteomes" id="UP001596425">
    <property type="component" value="Unassembled WGS sequence"/>
</dbReference>
<accession>A0ABW1YSA3</accession>
<keyword evidence="2" id="KW-1185">Reference proteome</keyword>